<feature type="compositionally biased region" description="Basic and acidic residues" evidence="5">
    <location>
        <begin position="1924"/>
        <end position="1950"/>
    </location>
</feature>
<feature type="compositionally biased region" description="Polar residues" evidence="5">
    <location>
        <begin position="2156"/>
        <end position="2165"/>
    </location>
</feature>
<feature type="compositionally biased region" description="Polar residues" evidence="5">
    <location>
        <begin position="1997"/>
        <end position="2019"/>
    </location>
</feature>
<dbReference type="GO" id="GO:0000445">
    <property type="term" value="C:THO complex part of transcription export complex"/>
    <property type="evidence" value="ECO:0007669"/>
    <property type="project" value="TreeGrafter"/>
</dbReference>
<feature type="compositionally biased region" description="Basic residues" evidence="5">
    <location>
        <begin position="1"/>
        <end position="10"/>
    </location>
</feature>
<feature type="compositionally biased region" description="Basic and acidic residues" evidence="5">
    <location>
        <begin position="1865"/>
        <end position="1879"/>
    </location>
</feature>
<feature type="compositionally biased region" description="Polar residues" evidence="5">
    <location>
        <begin position="1140"/>
        <end position="1150"/>
    </location>
</feature>
<dbReference type="GO" id="GO:0006406">
    <property type="term" value="P:mRNA export from nucleus"/>
    <property type="evidence" value="ECO:0007669"/>
    <property type="project" value="InterPro"/>
</dbReference>
<dbReference type="InterPro" id="IPR040007">
    <property type="entry name" value="Tho2"/>
</dbReference>
<feature type="domain" description="THO complex subunitTHOC2 C-terminal" evidence="6">
    <location>
        <begin position="1216"/>
        <end position="1515"/>
    </location>
</feature>
<gene>
    <name evidence="9" type="ORF">K504DRAFT_446053</name>
</gene>
<dbReference type="GO" id="GO:0003729">
    <property type="term" value="F:mRNA binding"/>
    <property type="evidence" value="ECO:0007669"/>
    <property type="project" value="TreeGrafter"/>
</dbReference>
<evidence type="ECO:0000313" key="9">
    <source>
        <dbReference type="EMBL" id="KAF2715158.1"/>
    </source>
</evidence>
<dbReference type="Pfam" id="PF16134">
    <property type="entry name" value="THOC2_N"/>
    <property type="match status" value="1"/>
</dbReference>
<name>A0A6G1KQP4_9PLEO</name>
<keyword evidence="4" id="KW-0539">Nucleus</keyword>
<dbReference type="EMBL" id="MU005764">
    <property type="protein sequence ID" value="KAF2715158.1"/>
    <property type="molecule type" value="Genomic_DNA"/>
</dbReference>
<dbReference type="InterPro" id="IPR021418">
    <property type="entry name" value="THO_THOC2_C"/>
</dbReference>
<feature type="compositionally biased region" description="Polar residues" evidence="5">
    <location>
        <begin position="1575"/>
        <end position="1599"/>
    </location>
</feature>
<evidence type="ECO:0000256" key="2">
    <source>
        <dbReference type="ARBA" id="ARBA00007857"/>
    </source>
</evidence>
<feature type="compositionally biased region" description="Polar residues" evidence="5">
    <location>
        <begin position="77"/>
        <end position="92"/>
    </location>
</feature>
<feature type="region of interest" description="Disordered" evidence="5">
    <location>
        <begin position="1575"/>
        <end position="1603"/>
    </location>
</feature>
<feature type="compositionally biased region" description="Polar residues" evidence="5">
    <location>
        <begin position="1167"/>
        <end position="1182"/>
    </location>
</feature>
<feature type="compositionally biased region" description="Low complexity" evidence="5">
    <location>
        <begin position="29"/>
        <end position="55"/>
    </location>
</feature>
<feature type="compositionally biased region" description="Basic and acidic residues" evidence="5">
    <location>
        <begin position="1804"/>
        <end position="1840"/>
    </location>
</feature>
<feature type="compositionally biased region" description="Polar residues" evidence="5">
    <location>
        <begin position="1664"/>
        <end position="1673"/>
    </location>
</feature>
<evidence type="ECO:0000313" key="10">
    <source>
        <dbReference type="Proteomes" id="UP000799428"/>
    </source>
</evidence>
<feature type="compositionally biased region" description="Basic and acidic residues" evidence="5">
    <location>
        <begin position="1759"/>
        <end position="1786"/>
    </location>
</feature>
<dbReference type="Pfam" id="PF11732">
    <property type="entry name" value="Thoc2"/>
    <property type="match status" value="1"/>
</dbReference>
<evidence type="ECO:0000256" key="3">
    <source>
        <dbReference type="ARBA" id="ARBA00019596"/>
    </source>
</evidence>
<evidence type="ECO:0000256" key="5">
    <source>
        <dbReference type="SAM" id="MobiDB-lite"/>
    </source>
</evidence>
<dbReference type="Pfam" id="PF11262">
    <property type="entry name" value="Tho2"/>
    <property type="match status" value="1"/>
</dbReference>
<feature type="compositionally biased region" description="Pro residues" evidence="5">
    <location>
        <begin position="62"/>
        <end position="74"/>
    </location>
</feature>
<comment type="similarity">
    <text evidence="2">Belongs to the THOC2 family.</text>
</comment>
<feature type="compositionally biased region" description="Polar residues" evidence="5">
    <location>
        <begin position="2102"/>
        <end position="2116"/>
    </location>
</feature>
<reference evidence="9" key="1">
    <citation type="journal article" date="2020" name="Stud. Mycol.">
        <title>101 Dothideomycetes genomes: a test case for predicting lifestyles and emergence of pathogens.</title>
        <authorList>
            <person name="Haridas S."/>
            <person name="Albert R."/>
            <person name="Binder M."/>
            <person name="Bloem J."/>
            <person name="Labutti K."/>
            <person name="Salamov A."/>
            <person name="Andreopoulos B."/>
            <person name="Baker S."/>
            <person name="Barry K."/>
            <person name="Bills G."/>
            <person name="Bluhm B."/>
            <person name="Cannon C."/>
            <person name="Castanera R."/>
            <person name="Culley D."/>
            <person name="Daum C."/>
            <person name="Ezra D."/>
            <person name="Gonzalez J."/>
            <person name="Henrissat B."/>
            <person name="Kuo A."/>
            <person name="Liang C."/>
            <person name="Lipzen A."/>
            <person name="Lutzoni F."/>
            <person name="Magnuson J."/>
            <person name="Mondo S."/>
            <person name="Nolan M."/>
            <person name="Ohm R."/>
            <person name="Pangilinan J."/>
            <person name="Park H.-J."/>
            <person name="Ramirez L."/>
            <person name="Alfaro M."/>
            <person name="Sun H."/>
            <person name="Tritt A."/>
            <person name="Yoshinaga Y."/>
            <person name="Zwiers L.-H."/>
            <person name="Turgeon B."/>
            <person name="Goodwin S."/>
            <person name="Spatafora J."/>
            <person name="Crous P."/>
            <person name="Grigoriev I."/>
        </authorList>
    </citation>
    <scope>NUCLEOTIDE SEQUENCE</scope>
    <source>
        <strain evidence="9">CBS 279.74</strain>
    </source>
</reference>
<feature type="domain" description="THO complex subunit 2 N-terminal" evidence="8">
    <location>
        <begin position="113"/>
        <end position="841"/>
    </location>
</feature>
<feature type="region of interest" description="Disordered" evidence="5">
    <location>
        <begin position="540"/>
        <end position="586"/>
    </location>
</feature>
<feature type="region of interest" description="Disordered" evidence="5">
    <location>
        <begin position="1"/>
        <end position="109"/>
    </location>
</feature>
<dbReference type="InterPro" id="IPR021726">
    <property type="entry name" value="THO_THOC2_N"/>
</dbReference>
<feature type="compositionally biased region" description="Basic and acidic residues" evidence="5">
    <location>
        <begin position="1959"/>
        <end position="1969"/>
    </location>
</feature>
<evidence type="ECO:0000256" key="4">
    <source>
        <dbReference type="ARBA" id="ARBA00023242"/>
    </source>
</evidence>
<feature type="compositionally biased region" description="Polar residues" evidence="5">
    <location>
        <begin position="1620"/>
        <end position="1636"/>
    </location>
</feature>
<dbReference type="PANTHER" id="PTHR21597:SF0">
    <property type="entry name" value="THO COMPLEX SUBUNIT 2"/>
    <property type="match status" value="1"/>
</dbReference>
<sequence length="2379" mass="264686">MAPGAKRKRNDNRYGQEQSDSPNRPSPHRPQNLGLGQQQGSRRGSRSGTRGGPSNPNSPSVAHPPPSAMLPPPANVAQPSKLQLVPSVTNVPQPSPAEEKPVSTTVPESNQYITQARVSAWDQAARNSVVQAASAAQAENDMLTLSLVFEEIVQACLDRNLSPDILGAIVRDIVAAAAPDTLDPVSCFLDTVSSLTETKTDHAYLRQMLVATDIDVARMRSELESNLLIELELVRNTFSRVAIRKATHALYRQSNYNLLREEAEGYAKLMTEYFTTVQSEPPSQEVVNETLQRMNALIGAFDLDVGRVLDVTLDVFANLLVKHNKFFVKFLRSSPWWPELSVKDGIEWTEPLVSSLPGWALPQSDLWYYTDEEKVKQSQLREQRDREFWNGMENGEAAIRAFFELGSRRITNPSVLQQANQLDNADTAKLSEKEKMQKWSKEYMLLTETLPALGNLDAAQLLGFKLRFYASDARDAHDNLPDNLINLAALLIKIGFISLVDLYPHLYPEYTPERKKKLEDANREKKLKLSGKTENALTMASALPDEGPAQNVSLSRLRDSGSKSNSKPESERTTPTRTEDPKDKLPEPIDQKVALLRSLLCIGAIPEAMFILGRDPWLLDVYDDIHTYLFRLVHHALSKVYEWARPFPQQQAPFPPKQGPSTGATNQTLRTTDYPPRRTLRWAKLEEKDAGDGTDYRFYWEDWMDNVPVCQDVNDVFKLGDSLLAFIGLECGKDAVLLTKLARIGKKSLAEDTSSANKRRWVEFCSTFLCPALTFSGQNPGVVNEVWDLLKQFDTATRYAVYATWFTSIKPAVRAQFSDVTAQTKAILKRISAENTKPMGRAMAKLAYACPGIVFDLIIKGGQAYGNMVDALVEISRYLTFLGYDCLTWTMLKQLNGSRDTLQGDGMLKAAWLTNTSSFVGKAYKRYSLMDPTPVLEGVAHELMSGKGTMTMLPILNQLISSMAGILPSLNRKEEEILAIFAGPRLRALTLETRLRDQRHLCKGSAKRLMKYLQDSGKSQLAPVILLALALETQNYAYRPEVEDLPMKVLTANLDDLQAHFAQFLDFLQTNLSVSDFDATVPGVVELMSEYGIDTPLAFTIARPGISAKANAARVEHKKNVTRTEVDGDVLMGGSDEASETNVVATSNGSPIKEPVTPEDVEMRETPTGTDDATKVSPNGVTEPSPKPSVYSNPAIKAITVGLQNTMPKLYGKHPCLTFLVTFWQLSLVDMFSVTSMQEYKKATSTVIDKSRALGYDRRQEASAKREAFDAQIKALKEEADVMMATAGHTRTRLREEMHLWFEGIPMVDGRSDFLHETLLEECFLPRARLSYEDAQFASAMLKFMHKAGVPGFRTMKLLDQLFKPKSMVDRITICTPGESVHMARFLNDVLKELNLWHSTKDRFTTSAQGQEERLPGFGRTFHPDRTPGSFVSYDDYRHVLYKWHTQLFKALEECINSGDYIKIRNSINIIVAIAPSFPKVDTMGKNLFQALKKLSETETRRDLSLAAQSLLGTLRMNEKGWVSEQVFHAVRASTAQPATVARTDLQATPISSGSAVPNPPSAQEPVTAMLNATANSFNPRTGNANGVSNPPSQGNNTRENGEVNGVRRGIAAVQPDLRSATQPQNRNTDPNNRSPAQEARLTVGPPMHSSHSALSSGRPDSRGNLNHPNNPSRVPHALPSKPDTHPLRPPPSDRIADRTKNERPSGRPVERPIDRPLDRPAEYHPRGRVDPRGNQNSEYGRPDRDPARDSFPGRASPVRRERTRSPDRGLNPPDRRDFRDRDYNDRSMPPPRDAPRTAGRGPGWEHPRDPRDTRDMRDPRDTRDHRGDHRDSRDVRERGPPLPPLADNRNRMHGSPAVPADDTSSYRRDFPPKLHQNGDRGNNTPSRPSIERPSPVQPPMLDRGAPASMINPERAALINNDGGRNENFRNDREARRDRVLSPRRGDDRAPAPLNGRGDTGRDHRDDRTPPQPFPANRDRREEPIGGAPTGPRSGRPDTSSTGRLSREIFTQPSRQPAQDPNYGRLNPPAEPAPSVPSGPRSLTADRRDSQAHPPAPLPPPPAPPTIQSTGMHPSRMANIRGAPSIQTDVPGAPSGPRNLARTPQGSAASPSSRSFPTGPASTERPSRSQDNRNPLRTINTLLTQNAPAGPDRSNDWNTPNQSPQVRGRGANRASGLDEPTMPVSTGSQSHPSTPNAFRPEGQHTRSDKIEQTSGRLEGHPQDEGRLDSRGHREGRRSERSGHNRSRSQERNDRRPEERSGRPDDQEKMSDRERGSGREKRSSDRDSSRRDRDRDGDRTRDGRERRDRASGRVEELGSRRGPPSAGDHRSGDARGRGGNDRKDDRDRRSGRDDGRERKRGRGPEDASHGGDTKRSRPST</sequence>
<accession>A0A6G1KQP4</accession>
<evidence type="ECO:0000259" key="8">
    <source>
        <dbReference type="Pfam" id="PF16134"/>
    </source>
</evidence>
<feature type="compositionally biased region" description="Basic and acidic residues" evidence="5">
    <location>
        <begin position="556"/>
        <end position="586"/>
    </location>
</feature>
<keyword evidence="10" id="KW-1185">Reference proteome</keyword>
<dbReference type="PANTHER" id="PTHR21597">
    <property type="entry name" value="THO2 PROTEIN"/>
    <property type="match status" value="1"/>
</dbReference>
<feature type="compositionally biased region" description="Polar residues" evidence="5">
    <location>
        <begin position="13"/>
        <end position="23"/>
    </location>
</feature>
<dbReference type="InterPro" id="IPR032302">
    <property type="entry name" value="THOC2_N"/>
</dbReference>
<dbReference type="GO" id="GO:0006397">
    <property type="term" value="P:mRNA processing"/>
    <property type="evidence" value="ECO:0007669"/>
    <property type="project" value="InterPro"/>
</dbReference>
<comment type="subcellular location">
    <subcellularLocation>
        <location evidence="1">Nucleus</location>
    </subcellularLocation>
</comment>
<feature type="compositionally biased region" description="Basic and acidic residues" evidence="5">
    <location>
        <begin position="2326"/>
        <end position="2379"/>
    </location>
</feature>
<feature type="region of interest" description="Disordered" evidence="5">
    <location>
        <begin position="1129"/>
        <end position="1189"/>
    </location>
</feature>
<feature type="domain" description="THO complex subunitTHOC2 N-terminal" evidence="7">
    <location>
        <begin position="843"/>
        <end position="915"/>
    </location>
</feature>
<feature type="compositionally biased region" description="Basic and acidic residues" evidence="5">
    <location>
        <begin position="2201"/>
        <end position="2318"/>
    </location>
</feature>
<feature type="compositionally biased region" description="Basic and acidic residues" evidence="5">
    <location>
        <begin position="1695"/>
        <end position="1732"/>
    </location>
</feature>
<feature type="compositionally biased region" description="Polar residues" evidence="5">
    <location>
        <begin position="2132"/>
        <end position="2147"/>
    </location>
</feature>
<evidence type="ECO:0000259" key="6">
    <source>
        <dbReference type="Pfam" id="PF11262"/>
    </source>
</evidence>
<protein>
    <recommendedName>
        <fullName evidence="3">THO complex subunit 2</fullName>
    </recommendedName>
</protein>
<dbReference type="OrthoDB" id="29024at2759"/>
<feature type="compositionally biased region" description="Polar residues" evidence="5">
    <location>
        <begin position="2183"/>
        <end position="2196"/>
    </location>
</feature>
<evidence type="ECO:0000256" key="1">
    <source>
        <dbReference type="ARBA" id="ARBA00004123"/>
    </source>
</evidence>
<dbReference type="Proteomes" id="UP000799428">
    <property type="component" value="Unassembled WGS sequence"/>
</dbReference>
<feature type="region of interest" description="Disordered" evidence="5">
    <location>
        <begin position="1615"/>
        <end position="2379"/>
    </location>
</feature>
<proteinExistence type="inferred from homology"/>
<evidence type="ECO:0000259" key="7">
    <source>
        <dbReference type="Pfam" id="PF11732"/>
    </source>
</evidence>
<organism evidence="9 10">
    <name type="scientific">Pleomassaria siparia CBS 279.74</name>
    <dbReference type="NCBI Taxonomy" id="1314801"/>
    <lineage>
        <taxon>Eukaryota</taxon>
        <taxon>Fungi</taxon>
        <taxon>Dikarya</taxon>
        <taxon>Ascomycota</taxon>
        <taxon>Pezizomycotina</taxon>
        <taxon>Dothideomycetes</taxon>
        <taxon>Pleosporomycetidae</taxon>
        <taxon>Pleosporales</taxon>
        <taxon>Pleomassariaceae</taxon>
        <taxon>Pleomassaria</taxon>
    </lineage>
</organism>
<feature type="compositionally biased region" description="Pro residues" evidence="5">
    <location>
        <begin position="2054"/>
        <end position="2065"/>
    </location>
</feature>